<protein>
    <submittedName>
        <fullName evidence="2">Uncharacterized protein with PIN domain</fullName>
    </submittedName>
</protein>
<comment type="caution">
    <text evidence="2">The sequence shown here is derived from an EMBL/GenBank/DDBJ whole genome shotgun (WGS) entry which is preliminary data.</text>
</comment>
<evidence type="ECO:0000313" key="3">
    <source>
        <dbReference type="Proteomes" id="UP000622552"/>
    </source>
</evidence>
<dbReference type="Pfam" id="PF18480">
    <property type="entry name" value="DUF5615"/>
    <property type="match status" value="1"/>
</dbReference>
<evidence type="ECO:0000313" key="2">
    <source>
        <dbReference type="EMBL" id="MBG6140130.1"/>
    </source>
</evidence>
<gene>
    <name evidence="2" type="ORF">IW245_006324</name>
</gene>
<accession>A0A8J7KJ89</accession>
<dbReference type="InterPro" id="IPR041049">
    <property type="entry name" value="DUF5615"/>
</dbReference>
<dbReference type="Proteomes" id="UP000622552">
    <property type="component" value="Unassembled WGS sequence"/>
</dbReference>
<reference evidence="2" key="1">
    <citation type="submission" date="2020-11" db="EMBL/GenBank/DDBJ databases">
        <title>Sequencing the genomes of 1000 actinobacteria strains.</title>
        <authorList>
            <person name="Klenk H.-P."/>
        </authorList>
    </citation>
    <scope>NUCLEOTIDE SEQUENCE</scope>
    <source>
        <strain evidence="2">DSM 45356</strain>
    </source>
</reference>
<feature type="domain" description="DUF5615" evidence="1">
    <location>
        <begin position="1"/>
        <end position="67"/>
    </location>
</feature>
<sequence length="127" mass="14300">MKILLDEMHSPAVARALRALHHDAIAIAEHPELRSLPDDEVYLYAVAHDRCIVTENVKDFRRLHARAEETGAPRTRLLYTSSRTFKRSRRDFTPFIEALVAWIGAPHAAGSEAWLKPPRPAPSTDPA</sequence>
<dbReference type="RefSeq" id="WP_197006706.1">
    <property type="nucleotide sequence ID" value="NZ_BONS01000006.1"/>
</dbReference>
<evidence type="ECO:0000259" key="1">
    <source>
        <dbReference type="Pfam" id="PF18480"/>
    </source>
</evidence>
<keyword evidence="3" id="KW-1185">Reference proteome</keyword>
<dbReference type="EMBL" id="JADOUF010000001">
    <property type="protein sequence ID" value="MBG6140130.1"/>
    <property type="molecule type" value="Genomic_DNA"/>
</dbReference>
<name>A0A8J7KJ89_9ACTN</name>
<organism evidence="2 3">
    <name type="scientific">Longispora fulva</name>
    <dbReference type="NCBI Taxonomy" id="619741"/>
    <lineage>
        <taxon>Bacteria</taxon>
        <taxon>Bacillati</taxon>
        <taxon>Actinomycetota</taxon>
        <taxon>Actinomycetes</taxon>
        <taxon>Micromonosporales</taxon>
        <taxon>Micromonosporaceae</taxon>
        <taxon>Longispora</taxon>
    </lineage>
</organism>
<dbReference type="AlphaFoldDB" id="A0A8J7KJ89"/>
<proteinExistence type="predicted"/>